<evidence type="ECO:0000313" key="8">
    <source>
        <dbReference type="EMBL" id="NYD75815.1"/>
    </source>
</evidence>
<organism evidence="8 9">
    <name type="scientific">Leifsonia soli</name>
    <dbReference type="NCBI Taxonomy" id="582665"/>
    <lineage>
        <taxon>Bacteria</taxon>
        <taxon>Bacillati</taxon>
        <taxon>Actinomycetota</taxon>
        <taxon>Actinomycetes</taxon>
        <taxon>Micrococcales</taxon>
        <taxon>Microbacteriaceae</taxon>
        <taxon>Leifsonia</taxon>
    </lineage>
</organism>
<feature type="domain" description="Alcohol dehydrogenase-like N-terminal" evidence="7">
    <location>
        <begin position="25"/>
        <end position="134"/>
    </location>
</feature>
<evidence type="ECO:0000256" key="3">
    <source>
        <dbReference type="ARBA" id="ARBA00022833"/>
    </source>
</evidence>
<dbReference type="SUPFAM" id="SSF51735">
    <property type="entry name" value="NAD(P)-binding Rossmann-fold domains"/>
    <property type="match status" value="1"/>
</dbReference>
<name>A0A852T4R1_9MICO</name>
<dbReference type="PANTHER" id="PTHR43401:SF2">
    <property type="entry name" value="L-THREONINE 3-DEHYDROGENASE"/>
    <property type="match status" value="1"/>
</dbReference>
<evidence type="ECO:0000259" key="7">
    <source>
        <dbReference type="Pfam" id="PF08240"/>
    </source>
</evidence>
<dbReference type="InterPro" id="IPR013154">
    <property type="entry name" value="ADH-like_N"/>
</dbReference>
<dbReference type="GO" id="GO:0008270">
    <property type="term" value="F:zinc ion binding"/>
    <property type="evidence" value="ECO:0007669"/>
    <property type="project" value="InterPro"/>
</dbReference>
<evidence type="ECO:0000256" key="2">
    <source>
        <dbReference type="ARBA" id="ARBA00022723"/>
    </source>
</evidence>
<dbReference type="InterPro" id="IPR002328">
    <property type="entry name" value="ADH_Zn_CS"/>
</dbReference>
<dbReference type="AlphaFoldDB" id="A0A852T4R1"/>
<keyword evidence="2 5" id="KW-0479">Metal-binding</keyword>
<dbReference type="NCBIfam" id="NF003808">
    <property type="entry name" value="PRK05396.1"/>
    <property type="match status" value="1"/>
</dbReference>
<dbReference type="Pfam" id="PF00107">
    <property type="entry name" value="ADH_zinc_N"/>
    <property type="match status" value="1"/>
</dbReference>
<dbReference type="Gene3D" id="3.90.180.10">
    <property type="entry name" value="Medium-chain alcohol dehydrogenases, catalytic domain"/>
    <property type="match status" value="1"/>
</dbReference>
<dbReference type="InterPro" id="IPR013149">
    <property type="entry name" value="ADH-like_C"/>
</dbReference>
<dbReference type="GO" id="GO:0008743">
    <property type="term" value="F:L-threonine 3-dehydrogenase activity"/>
    <property type="evidence" value="ECO:0007669"/>
    <property type="project" value="UniProtKB-EC"/>
</dbReference>
<evidence type="ECO:0000256" key="5">
    <source>
        <dbReference type="RuleBase" id="RU361277"/>
    </source>
</evidence>
<evidence type="ECO:0000259" key="6">
    <source>
        <dbReference type="Pfam" id="PF00107"/>
    </source>
</evidence>
<comment type="similarity">
    <text evidence="5">Belongs to the zinc-containing alcohol dehydrogenase family.</text>
</comment>
<dbReference type="PROSITE" id="PS00059">
    <property type="entry name" value="ADH_ZINC"/>
    <property type="match status" value="1"/>
</dbReference>
<dbReference type="InterPro" id="IPR050129">
    <property type="entry name" value="Zn_alcohol_dh"/>
</dbReference>
<dbReference type="RefSeq" id="WP_179457624.1">
    <property type="nucleotide sequence ID" value="NZ_BAAAPX010000001.1"/>
</dbReference>
<dbReference type="EMBL" id="JACCBJ010000001">
    <property type="protein sequence ID" value="NYD75815.1"/>
    <property type="molecule type" value="Genomic_DNA"/>
</dbReference>
<comment type="cofactor">
    <cofactor evidence="1 5">
        <name>Zn(2+)</name>
        <dbReference type="ChEBI" id="CHEBI:29105"/>
    </cofactor>
</comment>
<dbReference type="InterPro" id="IPR011032">
    <property type="entry name" value="GroES-like_sf"/>
</dbReference>
<dbReference type="PANTHER" id="PTHR43401">
    <property type="entry name" value="L-THREONINE 3-DEHYDROGENASE"/>
    <property type="match status" value="1"/>
</dbReference>
<comment type="caution">
    <text evidence="8">The sequence shown here is derived from an EMBL/GenBank/DDBJ whole genome shotgun (WGS) entry which is preliminary data.</text>
</comment>
<keyword evidence="3 5" id="KW-0862">Zinc</keyword>
<keyword evidence="9" id="KW-1185">Reference proteome</keyword>
<proteinExistence type="inferred from homology"/>
<dbReference type="InterPro" id="IPR036291">
    <property type="entry name" value="NAD(P)-bd_dom_sf"/>
</dbReference>
<dbReference type="EC" id="1.1.1.103" evidence="8"/>
<gene>
    <name evidence="8" type="ORF">BJ963_003334</name>
</gene>
<keyword evidence="4 8" id="KW-0560">Oxidoreductase</keyword>
<evidence type="ECO:0000313" key="9">
    <source>
        <dbReference type="Proteomes" id="UP000589620"/>
    </source>
</evidence>
<reference evidence="8 9" key="1">
    <citation type="submission" date="2020-07" db="EMBL/GenBank/DDBJ databases">
        <title>Sequencing the genomes of 1000 actinobacteria strains.</title>
        <authorList>
            <person name="Klenk H.-P."/>
        </authorList>
    </citation>
    <scope>NUCLEOTIDE SEQUENCE [LARGE SCALE GENOMIC DNA]</scope>
    <source>
        <strain evidence="8 9">DSM 23871</strain>
    </source>
</reference>
<dbReference type="Pfam" id="PF08240">
    <property type="entry name" value="ADH_N"/>
    <property type="match status" value="1"/>
</dbReference>
<protein>
    <submittedName>
        <fullName evidence="8">Threonine 3-dehydrogenase</fullName>
        <ecNumber evidence="8">1.1.1.103</ecNumber>
    </submittedName>
</protein>
<accession>A0A852T4R1</accession>
<dbReference type="Gene3D" id="3.40.50.720">
    <property type="entry name" value="NAD(P)-binding Rossmann-like Domain"/>
    <property type="match status" value="1"/>
</dbReference>
<evidence type="ECO:0000256" key="1">
    <source>
        <dbReference type="ARBA" id="ARBA00001947"/>
    </source>
</evidence>
<feature type="domain" description="Alcohol dehydrogenase-like C-terminal" evidence="6">
    <location>
        <begin position="175"/>
        <end position="303"/>
    </location>
</feature>
<dbReference type="Proteomes" id="UP000589620">
    <property type="component" value="Unassembled WGS sequence"/>
</dbReference>
<evidence type="ECO:0000256" key="4">
    <source>
        <dbReference type="ARBA" id="ARBA00023002"/>
    </source>
</evidence>
<dbReference type="SUPFAM" id="SSF50129">
    <property type="entry name" value="GroES-like"/>
    <property type="match status" value="1"/>
</dbReference>
<sequence length="348" mass="37224">MKALVTTGDGSGLALVDHAEPELMGDRDVKIRVQRTGICGTDLHILRWDAWAQSTVRAPLVPGHEFSGVVVAVGSAVRDVSVGDQVSAEGHVVCGTCRNCRAGRRHLCIRTQSVGVQRDGAFAEYVVIPDENVWVHHAPVSPALGAIFDPFGNAVHTALRFPVIGEDVLITGAGPIGIMATAVARHAGARHIVVTDVSRPRLDMAERVGADRVVDVSSERIADVQRELGMREGFDIGLEISGSPSALPEMIANMNHGASIAMLGLPAHPIEVDWATVVGRMLTISGIYGRQMFETWNTMSAMLQTSPTLHDAIEGVITDELPASEWRRGFDIAAAGRSGKVILDWTTL</sequence>